<evidence type="ECO:0000313" key="2">
    <source>
        <dbReference type="EMBL" id="KAK2551674.1"/>
    </source>
</evidence>
<evidence type="ECO:0000313" key="3">
    <source>
        <dbReference type="Proteomes" id="UP001249851"/>
    </source>
</evidence>
<dbReference type="AlphaFoldDB" id="A0AAD9UVN6"/>
<dbReference type="Proteomes" id="UP001249851">
    <property type="component" value="Unassembled WGS sequence"/>
</dbReference>
<evidence type="ECO:0000256" key="1">
    <source>
        <dbReference type="SAM" id="Phobius"/>
    </source>
</evidence>
<proteinExistence type="predicted"/>
<reference evidence="2" key="2">
    <citation type="journal article" date="2023" name="Science">
        <title>Genomic signatures of disease resistance in endangered staghorn corals.</title>
        <authorList>
            <person name="Vollmer S.V."/>
            <person name="Selwyn J.D."/>
            <person name="Despard B.A."/>
            <person name="Roesel C.L."/>
        </authorList>
    </citation>
    <scope>NUCLEOTIDE SEQUENCE</scope>
    <source>
        <strain evidence="2">K2</strain>
    </source>
</reference>
<reference evidence="2" key="1">
    <citation type="journal article" date="2023" name="G3 (Bethesda)">
        <title>Whole genome assembly and annotation of the endangered Caribbean coral Acropora cervicornis.</title>
        <authorList>
            <person name="Selwyn J.D."/>
            <person name="Vollmer S.V."/>
        </authorList>
    </citation>
    <scope>NUCLEOTIDE SEQUENCE</scope>
    <source>
        <strain evidence="2">K2</strain>
    </source>
</reference>
<gene>
    <name evidence="2" type="ORF">P5673_027467</name>
</gene>
<name>A0AAD9UVN6_ACRCE</name>
<sequence>MENEGTPQLLVSDRMVHAKLLMASFPIIILAVVAMGLVQAGQGEDCALRCHSKWFICIGLSEGFSQSLLCNSKRETCLAGCTHKAKRGPAQSRTFTSATQKGHPRRPKKLKLTRKLRILVKSLEKQLRL</sequence>
<keyword evidence="1" id="KW-1133">Transmembrane helix</keyword>
<keyword evidence="3" id="KW-1185">Reference proteome</keyword>
<keyword evidence="1" id="KW-0812">Transmembrane</keyword>
<dbReference type="EMBL" id="JARQWQ010000095">
    <property type="protein sequence ID" value="KAK2551674.1"/>
    <property type="molecule type" value="Genomic_DNA"/>
</dbReference>
<keyword evidence="1" id="KW-0472">Membrane</keyword>
<feature type="transmembrane region" description="Helical" evidence="1">
    <location>
        <begin position="20"/>
        <end position="38"/>
    </location>
</feature>
<accession>A0AAD9UVN6</accession>
<protein>
    <submittedName>
        <fullName evidence="2">Uncharacterized protein</fullName>
    </submittedName>
</protein>
<comment type="caution">
    <text evidence="2">The sequence shown here is derived from an EMBL/GenBank/DDBJ whole genome shotgun (WGS) entry which is preliminary data.</text>
</comment>
<organism evidence="2 3">
    <name type="scientific">Acropora cervicornis</name>
    <name type="common">Staghorn coral</name>
    <dbReference type="NCBI Taxonomy" id="6130"/>
    <lineage>
        <taxon>Eukaryota</taxon>
        <taxon>Metazoa</taxon>
        <taxon>Cnidaria</taxon>
        <taxon>Anthozoa</taxon>
        <taxon>Hexacorallia</taxon>
        <taxon>Scleractinia</taxon>
        <taxon>Astrocoeniina</taxon>
        <taxon>Acroporidae</taxon>
        <taxon>Acropora</taxon>
    </lineage>
</organism>